<gene>
    <name evidence="3" type="ORF">LE190_07225</name>
</gene>
<dbReference type="Gene3D" id="3.30.70.260">
    <property type="match status" value="1"/>
</dbReference>
<dbReference type="InterPro" id="IPR027471">
    <property type="entry name" value="YbeD-like_sf"/>
</dbReference>
<evidence type="ECO:0000256" key="2">
    <source>
        <dbReference type="HAMAP-Rule" id="MF_00659"/>
    </source>
</evidence>
<evidence type="ECO:0000313" key="4">
    <source>
        <dbReference type="Proteomes" id="UP001198602"/>
    </source>
</evidence>
<reference evidence="3 4" key="1">
    <citation type="submission" date="2021-07" db="EMBL/GenBank/DDBJ databases">
        <title>Characterization of Violacein-producing bacteria and related species.</title>
        <authorList>
            <person name="Wilson H.S."/>
            <person name="De Leon M.E."/>
        </authorList>
    </citation>
    <scope>NUCLEOTIDE SEQUENCE [LARGE SCALE GENOMIC DNA]</scope>
    <source>
        <strain evidence="3 4">HSC-2F05</strain>
    </source>
</reference>
<proteinExistence type="inferred from homology"/>
<name>A0ABS7YBR1_9BURK</name>
<dbReference type="SUPFAM" id="SSF117991">
    <property type="entry name" value="YbeD/HP0495-like"/>
    <property type="match status" value="1"/>
</dbReference>
<sequence>MDPKDSLIEYPSDFPIKVMGATHADFEATIVEVVMQLDPTFHAGKVQSRPSAKGNYTGLTVTVRATSREMLDDVYRALSSHHMVKMVL</sequence>
<dbReference type="InterPro" id="IPR007454">
    <property type="entry name" value="UPF0250_YbeD-like"/>
</dbReference>
<comment type="similarity">
    <text evidence="1 2">Belongs to the UPF0250 family.</text>
</comment>
<dbReference type="NCBIfam" id="NF002533">
    <property type="entry name" value="PRK02047.1"/>
    <property type="match status" value="1"/>
</dbReference>
<dbReference type="EMBL" id="JAHYBX010000002">
    <property type="protein sequence ID" value="MCA1855714.1"/>
    <property type="molecule type" value="Genomic_DNA"/>
</dbReference>
<organism evidence="3 4">
    <name type="scientific">Massilia hydrophila</name>
    <dbReference type="NCBI Taxonomy" id="3044279"/>
    <lineage>
        <taxon>Bacteria</taxon>
        <taxon>Pseudomonadati</taxon>
        <taxon>Pseudomonadota</taxon>
        <taxon>Betaproteobacteria</taxon>
        <taxon>Burkholderiales</taxon>
        <taxon>Oxalobacteraceae</taxon>
        <taxon>Telluria group</taxon>
        <taxon>Massilia</taxon>
    </lineage>
</organism>
<dbReference type="Pfam" id="PF04359">
    <property type="entry name" value="DUF493"/>
    <property type="match status" value="1"/>
</dbReference>
<evidence type="ECO:0000256" key="1">
    <source>
        <dbReference type="ARBA" id="ARBA00008460"/>
    </source>
</evidence>
<dbReference type="RefSeq" id="WP_224947039.1">
    <property type="nucleotide sequence ID" value="NZ_JAHYBX010000002.1"/>
</dbReference>
<dbReference type="HAMAP" id="MF_00659">
    <property type="entry name" value="UPF0250"/>
    <property type="match status" value="1"/>
</dbReference>
<comment type="caution">
    <text evidence="3">The sequence shown here is derived from an EMBL/GenBank/DDBJ whole genome shotgun (WGS) entry which is preliminary data.</text>
</comment>
<keyword evidence="4" id="KW-1185">Reference proteome</keyword>
<dbReference type="Proteomes" id="UP001198602">
    <property type="component" value="Unassembled WGS sequence"/>
</dbReference>
<evidence type="ECO:0000313" key="3">
    <source>
        <dbReference type="EMBL" id="MCA1855714.1"/>
    </source>
</evidence>
<protein>
    <recommendedName>
        <fullName evidence="2">UPF0250 protein LE190_07225</fullName>
    </recommendedName>
</protein>
<dbReference type="PANTHER" id="PTHR38036">
    <property type="entry name" value="UPF0250 PROTEIN YBED"/>
    <property type="match status" value="1"/>
</dbReference>
<dbReference type="PANTHER" id="PTHR38036:SF1">
    <property type="entry name" value="UPF0250 PROTEIN YBED"/>
    <property type="match status" value="1"/>
</dbReference>
<accession>A0ABS7YBR1</accession>